<feature type="region of interest" description="Disordered" evidence="5">
    <location>
        <begin position="242"/>
        <end position="262"/>
    </location>
</feature>
<dbReference type="GO" id="GO:0016020">
    <property type="term" value="C:membrane"/>
    <property type="evidence" value="ECO:0007669"/>
    <property type="project" value="InterPro"/>
</dbReference>
<dbReference type="GO" id="GO:0005576">
    <property type="term" value="C:extracellular region"/>
    <property type="evidence" value="ECO:0007669"/>
    <property type="project" value="TreeGrafter"/>
</dbReference>
<protein>
    <submittedName>
        <fullName evidence="6">Uncharacterized protein</fullName>
    </submittedName>
</protein>
<dbReference type="InterPro" id="IPR005372">
    <property type="entry name" value="UPF0182"/>
</dbReference>
<keyword evidence="1" id="KW-1003">Cell membrane</keyword>
<organism evidence="6">
    <name type="scientific">anaerobic digester metagenome</name>
    <dbReference type="NCBI Taxonomy" id="1263854"/>
    <lineage>
        <taxon>unclassified sequences</taxon>
        <taxon>metagenomes</taxon>
        <taxon>ecological metagenomes</taxon>
    </lineage>
</organism>
<evidence type="ECO:0000256" key="3">
    <source>
        <dbReference type="ARBA" id="ARBA00022989"/>
    </source>
</evidence>
<dbReference type="PANTHER" id="PTHR39344">
    <property type="entry name" value="UPF0182 PROTEIN SLL1060"/>
    <property type="match status" value="1"/>
</dbReference>
<evidence type="ECO:0000256" key="2">
    <source>
        <dbReference type="ARBA" id="ARBA00022692"/>
    </source>
</evidence>
<keyword evidence="4" id="KW-0472">Membrane</keyword>
<evidence type="ECO:0000256" key="4">
    <source>
        <dbReference type="ARBA" id="ARBA00023136"/>
    </source>
</evidence>
<evidence type="ECO:0000256" key="1">
    <source>
        <dbReference type="ARBA" id="ARBA00022475"/>
    </source>
</evidence>
<feature type="compositionally biased region" description="Low complexity" evidence="5">
    <location>
        <begin position="242"/>
        <end position="252"/>
    </location>
</feature>
<evidence type="ECO:0000256" key="5">
    <source>
        <dbReference type="SAM" id="MobiDB-lite"/>
    </source>
</evidence>
<keyword evidence="2" id="KW-0812">Transmembrane</keyword>
<reference evidence="6" key="1">
    <citation type="submission" date="2019-03" db="EMBL/GenBank/DDBJ databases">
        <authorList>
            <person name="Hao L."/>
        </authorList>
    </citation>
    <scope>NUCLEOTIDE SEQUENCE</scope>
</reference>
<dbReference type="Pfam" id="PF03699">
    <property type="entry name" value="UPF0182"/>
    <property type="match status" value="1"/>
</dbReference>
<proteinExistence type="predicted"/>
<evidence type="ECO:0000313" key="6">
    <source>
        <dbReference type="EMBL" id="VFU12261.1"/>
    </source>
</evidence>
<accession>A0A485LWH4</accession>
<dbReference type="PANTHER" id="PTHR39344:SF1">
    <property type="entry name" value="UPF0182 PROTEIN SLL1060"/>
    <property type="match status" value="1"/>
</dbReference>
<name>A0A485LWH4_9ZZZZ</name>
<gene>
    <name evidence="6" type="ORF">SCFA_1620001</name>
</gene>
<keyword evidence="3" id="KW-1133">Transmembrane helix</keyword>
<sequence length="309" mass="35111">MDAYTGKVDFYISDPGDPLAQTYSKIFPGMFKNLDEMPADLRLHVRYPVDYFTIQAQMYASYHMEDPQVFYNREDKWNLPTEIYASETRPMEAYYTIIKLPGQSEPEFVLILPFTPQNKNNMIAWLAARSDGENYGKLLAYYFPKQELVYGPMQVEARINQDTTISQQLSLWDQRGSNVIRGNLLAIPIKDALIYVEPLYLQAEQSRMPELRRVIVTHGERVVMEPSLELALTRIFGEGVSPEVQEPAGEPGAPEPPQTAASVRELAQRANQLYDEAQERLKAGDWSGYGDSLAQLKQTLTELAGQAVE</sequence>
<dbReference type="EMBL" id="CAADRN010000071">
    <property type="protein sequence ID" value="VFU12261.1"/>
    <property type="molecule type" value="Genomic_DNA"/>
</dbReference>
<dbReference type="AlphaFoldDB" id="A0A485LWH4"/>